<comment type="caution">
    <text evidence="3">The sequence shown here is derived from an EMBL/GenBank/DDBJ whole genome shotgun (WGS) entry which is preliminary data.</text>
</comment>
<dbReference type="Proteomes" id="UP000193986">
    <property type="component" value="Unassembled WGS sequence"/>
</dbReference>
<evidence type="ECO:0000313" key="3">
    <source>
        <dbReference type="EMBL" id="ORY28462.1"/>
    </source>
</evidence>
<dbReference type="OrthoDB" id="2274644at2759"/>
<keyword evidence="4" id="KW-1185">Reference proteome</keyword>
<dbReference type="PANTHER" id="PTHR12271">
    <property type="entry name" value="POLY A POLYMERASE CID PAP -RELATED"/>
    <property type="match status" value="1"/>
</dbReference>
<feature type="compositionally biased region" description="Basic residues" evidence="1">
    <location>
        <begin position="437"/>
        <end position="450"/>
    </location>
</feature>
<dbReference type="SUPFAM" id="SSF81631">
    <property type="entry name" value="PAP/OAS1 substrate-binding domain"/>
    <property type="match status" value="1"/>
</dbReference>
<dbReference type="EMBL" id="MCFC01000031">
    <property type="protein sequence ID" value="ORY28462.1"/>
    <property type="molecule type" value="Genomic_DNA"/>
</dbReference>
<dbReference type="Gene3D" id="3.30.460.10">
    <property type="entry name" value="Beta Polymerase, domain 2"/>
    <property type="match status" value="1"/>
</dbReference>
<organism evidence="3 4">
    <name type="scientific">Naematelia encephala</name>
    <dbReference type="NCBI Taxonomy" id="71784"/>
    <lineage>
        <taxon>Eukaryota</taxon>
        <taxon>Fungi</taxon>
        <taxon>Dikarya</taxon>
        <taxon>Basidiomycota</taxon>
        <taxon>Agaricomycotina</taxon>
        <taxon>Tremellomycetes</taxon>
        <taxon>Tremellales</taxon>
        <taxon>Naemateliaceae</taxon>
        <taxon>Naematelia</taxon>
    </lineage>
</organism>
<evidence type="ECO:0000256" key="1">
    <source>
        <dbReference type="SAM" id="MobiDB-lite"/>
    </source>
</evidence>
<dbReference type="InParanoid" id="A0A1Y2B0X1"/>
<dbReference type="AlphaFoldDB" id="A0A1Y2B0X1"/>
<dbReference type="PANTHER" id="PTHR12271:SF40">
    <property type="entry name" value="POLY(A) RNA POLYMERASE GLD2"/>
    <property type="match status" value="1"/>
</dbReference>
<dbReference type="InterPro" id="IPR043519">
    <property type="entry name" value="NT_sf"/>
</dbReference>
<sequence length="450" mass="49597">MLHAWASAEPTDAERQHTVNLLEQLSVALNARLGGPRPSLEKGYRRFEVDIFGSVSWGGETGQSGDLDLVVIDKDERQGYRPDLWKVPPTRHFSKDDQSGYGKLPPVYNLRSVARVLWSIGMVDCLPIVHASTPIIKFKDASNGQECDLNVNDLGGWYNSSLILHYCMISPFVLRPLIHALKIWASTHNLNDSAGARGPATMSSYCLALMAIAYLQHCGVLPNLQQDVRVPIPHVAKDTKDPDAVWVGWGKDQGIKALVGFERNPPYGWTPRNLTAADALRGFFEYFSTKSGSPRFDYQSQVVSILNGCIISRAEPQGAATRAESDRRKELLGKGVSEKAITSILSEARANAARRELSMGKGNIGIQPLKWGESKLVVQDPFLWSKNCAGGMTKIGVGRFQETINRTYELLRTLGSDTTIHDILNGVVSTDSPIPKSRSRNKSRSTRGGR</sequence>
<reference evidence="3 4" key="1">
    <citation type="submission" date="2016-07" db="EMBL/GenBank/DDBJ databases">
        <title>Pervasive Adenine N6-methylation of Active Genes in Fungi.</title>
        <authorList>
            <consortium name="DOE Joint Genome Institute"/>
            <person name="Mondo S.J."/>
            <person name="Dannebaum R.O."/>
            <person name="Kuo R.C."/>
            <person name="Labutti K."/>
            <person name="Haridas S."/>
            <person name="Kuo A."/>
            <person name="Salamov A."/>
            <person name="Ahrendt S.R."/>
            <person name="Lipzen A."/>
            <person name="Sullivan W."/>
            <person name="Andreopoulos W.B."/>
            <person name="Clum A."/>
            <person name="Lindquist E."/>
            <person name="Daum C."/>
            <person name="Ramamoorthy G.K."/>
            <person name="Gryganskyi A."/>
            <person name="Culley D."/>
            <person name="Magnuson J.K."/>
            <person name="James T.Y."/>
            <person name="O'Malley M.A."/>
            <person name="Stajich J.E."/>
            <person name="Spatafora J.W."/>
            <person name="Visel A."/>
            <person name="Grigoriev I.V."/>
        </authorList>
    </citation>
    <scope>NUCLEOTIDE SEQUENCE [LARGE SCALE GENOMIC DNA]</scope>
    <source>
        <strain evidence="3 4">68-887.2</strain>
    </source>
</reference>
<dbReference type="SUPFAM" id="SSF81301">
    <property type="entry name" value="Nucleotidyltransferase"/>
    <property type="match status" value="1"/>
</dbReference>
<evidence type="ECO:0000313" key="4">
    <source>
        <dbReference type="Proteomes" id="UP000193986"/>
    </source>
</evidence>
<dbReference type="GO" id="GO:0010605">
    <property type="term" value="P:negative regulation of macromolecule metabolic process"/>
    <property type="evidence" value="ECO:0007669"/>
    <property type="project" value="UniProtKB-ARBA"/>
</dbReference>
<evidence type="ECO:0000259" key="2">
    <source>
        <dbReference type="Pfam" id="PF22600"/>
    </source>
</evidence>
<dbReference type="InterPro" id="IPR054708">
    <property type="entry name" value="MTPAP-like_central"/>
</dbReference>
<accession>A0A1Y2B0X1</accession>
<feature type="region of interest" description="Disordered" evidence="1">
    <location>
        <begin position="429"/>
        <end position="450"/>
    </location>
</feature>
<dbReference type="Gene3D" id="1.10.1410.10">
    <property type="match status" value="1"/>
</dbReference>
<name>A0A1Y2B0X1_9TREE</name>
<dbReference type="Pfam" id="PF22600">
    <property type="entry name" value="MTPAP-like_central"/>
    <property type="match status" value="1"/>
</dbReference>
<gene>
    <name evidence="3" type="ORF">BCR39DRAFT_202078</name>
</gene>
<dbReference type="GO" id="GO:0031123">
    <property type="term" value="P:RNA 3'-end processing"/>
    <property type="evidence" value="ECO:0007669"/>
    <property type="project" value="TreeGrafter"/>
</dbReference>
<protein>
    <recommendedName>
        <fullName evidence="2">Poly(A) RNA polymerase mitochondrial-like central palm domain-containing protein</fullName>
    </recommendedName>
</protein>
<dbReference type="CDD" id="cd05402">
    <property type="entry name" value="NT_PAP_TUTase"/>
    <property type="match status" value="1"/>
</dbReference>
<feature type="domain" description="Poly(A) RNA polymerase mitochondrial-like central palm" evidence="2">
    <location>
        <begin position="5"/>
        <end position="167"/>
    </location>
</feature>
<proteinExistence type="predicted"/>
<dbReference type="GO" id="GO:0016779">
    <property type="term" value="F:nucleotidyltransferase activity"/>
    <property type="evidence" value="ECO:0007669"/>
    <property type="project" value="UniProtKB-ARBA"/>
</dbReference>
<dbReference type="STRING" id="71784.A0A1Y2B0X1"/>